<protein>
    <submittedName>
        <fullName evidence="2">Uncharacterized protein</fullName>
    </submittedName>
</protein>
<accession>A0ABR4NNY1</accession>
<reference evidence="2 3" key="1">
    <citation type="submission" date="2024-05" db="EMBL/GenBank/DDBJ databases">
        <title>Long read based assembly of the Candida bracarensis genome reveals expanded adhesin content.</title>
        <authorList>
            <person name="Marcet-Houben M."/>
            <person name="Ksiezopolska E."/>
            <person name="Gabaldon T."/>
        </authorList>
    </citation>
    <scope>NUCLEOTIDE SEQUENCE [LARGE SCALE GENOMIC DNA]</scope>
    <source>
        <strain evidence="2 3">CBM6</strain>
    </source>
</reference>
<name>A0ABR4NNY1_9SACH</name>
<proteinExistence type="predicted"/>
<keyword evidence="3" id="KW-1185">Reference proteome</keyword>
<keyword evidence="1" id="KW-0812">Transmembrane</keyword>
<gene>
    <name evidence="2" type="ORF">RNJ44_01842</name>
</gene>
<evidence type="ECO:0000313" key="2">
    <source>
        <dbReference type="EMBL" id="KAL3229706.1"/>
    </source>
</evidence>
<sequence>MEMAKDMLYFYILFYFLTQSLLNAHRFFFYFFFPVPFPLNFLRLHLPFIVYEKEKH</sequence>
<dbReference type="Proteomes" id="UP001623330">
    <property type="component" value="Unassembled WGS sequence"/>
</dbReference>
<comment type="caution">
    <text evidence="2">The sequence shown here is derived from an EMBL/GenBank/DDBJ whole genome shotgun (WGS) entry which is preliminary data.</text>
</comment>
<dbReference type="EMBL" id="JBEVYD010000011">
    <property type="protein sequence ID" value="KAL3229706.1"/>
    <property type="molecule type" value="Genomic_DNA"/>
</dbReference>
<organism evidence="2 3">
    <name type="scientific">Nakaseomyces bracarensis</name>
    <dbReference type="NCBI Taxonomy" id="273131"/>
    <lineage>
        <taxon>Eukaryota</taxon>
        <taxon>Fungi</taxon>
        <taxon>Dikarya</taxon>
        <taxon>Ascomycota</taxon>
        <taxon>Saccharomycotina</taxon>
        <taxon>Saccharomycetes</taxon>
        <taxon>Saccharomycetales</taxon>
        <taxon>Saccharomycetaceae</taxon>
        <taxon>Nakaseomyces</taxon>
    </lineage>
</organism>
<evidence type="ECO:0000313" key="3">
    <source>
        <dbReference type="Proteomes" id="UP001623330"/>
    </source>
</evidence>
<feature type="transmembrane region" description="Helical" evidence="1">
    <location>
        <begin position="12"/>
        <end position="33"/>
    </location>
</feature>
<keyword evidence="1" id="KW-0472">Membrane</keyword>
<evidence type="ECO:0000256" key="1">
    <source>
        <dbReference type="SAM" id="Phobius"/>
    </source>
</evidence>
<keyword evidence="1" id="KW-1133">Transmembrane helix</keyword>